<name>A0A1J4L576_9EUKA</name>
<reference evidence="1" key="1">
    <citation type="submission" date="2016-10" db="EMBL/GenBank/DDBJ databases">
        <authorList>
            <person name="Benchimol M."/>
            <person name="Almeida L.G."/>
            <person name="Vasconcelos A.T."/>
            <person name="Perreira-Neves A."/>
            <person name="Rosa I.A."/>
            <person name="Tasca T."/>
            <person name="Bogo M.R."/>
            <person name="de Souza W."/>
        </authorList>
    </citation>
    <scope>NUCLEOTIDE SEQUENCE [LARGE SCALE GENOMIC DNA]</scope>
    <source>
        <strain evidence="1">K</strain>
    </source>
</reference>
<dbReference type="EMBL" id="MLAK01000038">
    <property type="protein sequence ID" value="OHT17085.1"/>
    <property type="molecule type" value="Genomic_DNA"/>
</dbReference>
<comment type="caution">
    <text evidence="1">The sequence shown here is derived from an EMBL/GenBank/DDBJ whole genome shotgun (WGS) entry which is preliminary data.</text>
</comment>
<organism evidence="1 2">
    <name type="scientific">Tritrichomonas foetus</name>
    <dbReference type="NCBI Taxonomy" id="1144522"/>
    <lineage>
        <taxon>Eukaryota</taxon>
        <taxon>Metamonada</taxon>
        <taxon>Parabasalia</taxon>
        <taxon>Tritrichomonadida</taxon>
        <taxon>Tritrichomonadidae</taxon>
        <taxon>Tritrichomonas</taxon>
    </lineage>
</organism>
<evidence type="ECO:0000313" key="1">
    <source>
        <dbReference type="EMBL" id="OHT17085.1"/>
    </source>
</evidence>
<dbReference type="Proteomes" id="UP000179807">
    <property type="component" value="Unassembled WGS sequence"/>
</dbReference>
<evidence type="ECO:0000313" key="2">
    <source>
        <dbReference type="Proteomes" id="UP000179807"/>
    </source>
</evidence>
<dbReference type="RefSeq" id="XP_068370221.1">
    <property type="nucleotide sequence ID" value="XM_068513689.1"/>
</dbReference>
<dbReference type="AlphaFoldDB" id="A0A1J4L576"/>
<dbReference type="VEuPathDB" id="TrichDB:TRFO_41294"/>
<keyword evidence="2" id="KW-1185">Reference proteome</keyword>
<gene>
    <name evidence="1" type="ORF">TRFO_41294</name>
</gene>
<proteinExistence type="predicted"/>
<protein>
    <submittedName>
        <fullName evidence="1">Uncharacterized protein</fullName>
    </submittedName>
</protein>
<dbReference type="GeneID" id="94848393"/>
<accession>A0A1J4L576</accession>
<sequence length="88" mass="10313">MTQTNSNNIHQTEEEILQLLSLIPSIFADLQRRTDVSREESDKQIEKINFFQKQAEIALTILDELKTETSAVKMRNIVYTWGMRDEII</sequence>